<sequence length="68" mass="7157">MRFSLVWAQGSQFSWNPAESKDAASGDSRRRVELPSVISAGGGRPAGRAGSVGDARLIIARVSRTAMP</sequence>
<evidence type="ECO:0000313" key="2">
    <source>
        <dbReference type="Proteomes" id="UP001066276"/>
    </source>
</evidence>
<dbReference type="EMBL" id="JANPWB010000008">
    <property type="protein sequence ID" value="KAJ1161499.1"/>
    <property type="molecule type" value="Genomic_DNA"/>
</dbReference>
<evidence type="ECO:0000313" key="1">
    <source>
        <dbReference type="EMBL" id="KAJ1161499.1"/>
    </source>
</evidence>
<dbReference type="AlphaFoldDB" id="A0AAV7SAJ8"/>
<organism evidence="1 2">
    <name type="scientific">Pleurodeles waltl</name>
    <name type="common">Iberian ribbed newt</name>
    <dbReference type="NCBI Taxonomy" id="8319"/>
    <lineage>
        <taxon>Eukaryota</taxon>
        <taxon>Metazoa</taxon>
        <taxon>Chordata</taxon>
        <taxon>Craniata</taxon>
        <taxon>Vertebrata</taxon>
        <taxon>Euteleostomi</taxon>
        <taxon>Amphibia</taxon>
        <taxon>Batrachia</taxon>
        <taxon>Caudata</taxon>
        <taxon>Salamandroidea</taxon>
        <taxon>Salamandridae</taxon>
        <taxon>Pleurodelinae</taxon>
        <taxon>Pleurodeles</taxon>
    </lineage>
</organism>
<protein>
    <submittedName>
        <fullName evidence="1">Uncharacterized protein</fullName>
    </submittedName>
</protein>
<proteinExistence type="predicted"/>
<reference evidence="1" key="1">
    <citation type="journal article" date="2022" name="bioRxiv">
        <title>Sequencing and chromosome-scale assembly of the giantPleurodeles waltlgenome.</title>
        <authorList>
            <person name="Brown T."/>
            <person name="Elewa A."/>
            <person name="Iarovenko S."/>
            <person name="Subramanian E."/>
            <person name="Araus A.J."/>
            <person name="Petzold A."/>
            <person name="Susuki M."/>
            <person name="Suzuki K.-i.T."/>
            <person name="Hayashi T."/>
            <person name="Toyoda A."/>
            <person name="Oliveira C."/>
            <person name="Osipova E."/>
            <person name="Leigh N.D."/>
            <person name="Simon A."/>
            <person name="Yun M.H."/>
        </authorList>
    </citation>
    <scope>NUCLEOTIDE SEQUENCE</scope>
    <source>
        <strain evidence="1">20211129_DDA</strain>
        <tissue evidence="1">Liver</tissue>
    </source>
</reference>
<dbReference type="Proteomes" id="UP001066276">
    <property type="component" value="Chromosome 4_2"/>
</dbReference>
<keyword evidence="2" id="KW-1185">Reference proteome</keyword>
<gene>
    <name evidence="1" type="ORF">NDU88_001984</name>
</gene>
<accession>A0AAV7SAJ8</accession>
<comment type="caution">
    <text evidence="1">The sequence shown here is derived from an EMBL/GenBank/DDBJ whole genome shotgun (WGS) entry which is preliminary data.</text>
</comment>
<name>A0AAV7SAJ8_PLEWA</name>